<dbReference type="OrthoDB" id="5209398at2759"/>
<organism evidence="2 3">
    <name type="scientific">Stachybotrys chlorohalonatus (strain IBT 40285)</name>
    <dbReference type="NCBI Taxonomy" id="1283841"/>
    <lineage>
        <taxon>Eukaryota</taxon>
        <taxon>Fungi</taxon>
        <taxon>Dikarya</taxon>
        <taxon>Ascomycota</taxon>
        <taxon>Pezizomycotina</taxon>
        <taxon>Sordariomycetes</taxon>
        <taxon>Hypocreomycetidae</taxon>
        <taxon>Hypocreales</taxon>
        <taxon>Stachybotryaceae</taxon>
        <taxon>Stachybotrys</taxon>
    </lineage>
</organism>
<evidence type="ECO:0000256" key="1">
    <source>
        <dbReference type="SAM" id="Phobius"/>
    </source>
</evidence>
<feature type="transmembrane region" description="Helical" evidence="1">
    <location>
        <begin position="110"/>
        <end position="131"/>
    </location>
</feature>
<gene>
    <name evidence="2" type="ORF">S40285_03270</name>
</gene>
<feature type="transmembrane region" description="Helical" evidence="1">
    <location>
        <begin position="77"/>
        <end position="98"/>
    </location>
</feature>
<evidence type="ECO:0000313" key="3">
    <source>
        <dbReference type="Proteomes" id="UP000028524"/>
    </source>
</evidence>
<evidence type="ECO:0008006" key="4">
    <source>
        <dbReference type="Google" id="ProtNLM"/>
    </source>
</evidence>
<dbReference type="AlphaFoldDB" id="A0A084QGU9"/>
<keyword evidence="3" id="KW-1185">Reference proteome</keyword>
<name>A0A084QGU9_STAC4</name>
<dbReference type="Proteomes" id="UP000028524">
    <property type="component" value="Unassembled WGS sequence"/>
</dbReference>
<keyword evidence="1" id="KW-1133">Transmembrane helix</keyword>
<accession>A0A084QGU9</accession>
<evidence type="ECO:0000313" key="2">
    <source>
        <dbReference type="EMBL" id="KFA63184.1"/>
    </source>
</evidence>
<reference evidence="2 3" key="1">
    <citation type="journal article" date="2014" name="BMC Genomics">
        <title>Comparative genome sequencing reveals chemotype-specific gene clusters in the toxigenic black mold Stachybotrys.</title>
        <authorList>
            <person name="Semeiks J."/>
            <person name="Borek D."/>
            <person name="Otwinowski Z."/>
            <person name="Grishin N.V."/>
        </authorList>
    </citation>
    <scope>NUCLEOTIDE SEQUENCE [LARGE SCALE GENOMIC DNA]</scope>
    <source>
        <strain evidence="2 3">IBT 40285</strain>
    </source>
</reference>
<protein>
    <recommendedName>
        <fullName evidence="4">MARVEL domain-containing protein</fullName>
    </recommendedName>
</protein>
<keyword evidence="1" id="KW-0472">Membrane</keyword>
<dbReference type="HOGENOM" id="CLU_084258_0_0_1"/>
<dbReference type="InParanoid" id="A0A084QGU9"/>
<dbReference type="EMBL" id="KL660754">
    <property type="protein sequence ID" value="KFA63184.1"/>
    <property type="molecule type" value="Genomic_DNA"/>
</dbReference>
<feature type="transmembrane region" description="Helical" evidence="1">
    <location>
        <begin position="143"/>
        <end position="163"/>
    </location>
</feature>
<sequence length="193" mass="20833">MARGSRPPPLNLSLDTRSKNLPQILRNNSPVVHETTPLMPVPLEEAAAAAAAVTVTVMKEKRGRSPSTTRTTRTVRLGADFLHLVAATMLLLIMAFFLEYQSRTGLSKAGANAIVAIIALSLDVALDLKSIGLYDRDWSGRCLLARATITFVYAVLLVSSAAVGEVFPEDYTYWGATRQEANVSAIVFICGIL</sequence>
<keyword evidence="1" id="KW-0812">Transmembrane</keyword>
<proteinExistence type="predicted"/>